<dbReference type="PANTHER" id="PTHR33154">
    <property type="entry name" value="TRANSCRIPTIONAL REGULATOR, ARSR FAMILY"/>
    <property type="match status" value="1"/>
</dbReference>
<dbReference type="PANTHER" id="PTHR33154:SF33">
    <property type="entry name" value="TRANSCRIPTIONAL REPRESSOR SDPR"/>
    <property type="match status" value="1"/>
</dbReference>
<dbReference type="GO" id="GO:0003700">
    <property type="term" value="F:DNA-binding transcription factor activity"/>
    <property type="evidence" value="ECO:0007669"/>
    <property type="project" value="InterPro"/>
</dbReference>
<dbReference type="InterPro" id="IPR051081">
    <property type="entry name" value="HTH_MetalResp_TranReg"/>
</dbReference>
<dbReference type="InterPro" id="IPR036388">
    <property type="entry name" value="WH-like_DNA-bd_sf"/>
</dbReference>
<dbReference type="GO" id="GO:0003677">
    <property type="term" value="F:DNA binding"/>
    <property type="evidence" value="ECO:0007669"/>
    <property type="project" value="UniProtKB-KW"/>
</dbReference>
<organism evidence="5 6">
    <name type="scientific">Helicovermis profundi</name>
    <dbReference type="NCBI Taxonomy" id="3065157"/>
    <lineage>
        <taxon>Bacteria</taxon>
        <taxon>Bacillati</taxon>
        <taxon>Bacillota</taxon>
        <taxon>Clostridia</taxon>
        <taxon>Helicovermis</taxon>
    </lineage>
</organism>
<dbReference type="Gene3D" id="1.10.10.10">
    <property type="entry name" value="Winged helix-like DNA-binding domain superfamily/Winged helix DNA-binding domain"/>
    <property type="match status" value="1"/>
</dbReference>
<dbReference type="SMART" id="SM00418">
    <property type="entry name" value="HTH_ARSR"/>
    <property type="match status" value="1"/>
</dbReference>
<evidence type="ECO:0000256" key="2">
    <source>
        <dbReference type="ARBA" id="ARBA00023125"/>
    </source>
</evidence>
<dbReference type="KEGG" id="hprf:HLPR_15640"/>
<dbReference type="InterPro" id="IPR011991">
    <property type="entry name" value="ArsR-like_HTH"/>
</dbReference>
<dbReference type="AlphaFoldDB" id="A0AAU9E753"/>
<dbReference type="NCBIfam" id="NF033788">
    <property type="entry name" value="HTH_metalloreg"/>
    <property type="match status" value="1"/>
</dbReference>
<dbReference type="InterPro" id="IPR001845">
    <property type="entry name" value="HTH_ArsR_DNA-bd_dom"/>
</dbReference>
<keyword evidence="1" id="KW-0805">Transcription regulation</keyword>
<dbReference type="EMBL" id="AP028654">
    <property type="protein sequence ID" value="BEP29233.1"/>
    <property type="molecule type" value="Genomic_DNA"/>
</dbReference>
<gene>
    <name evidence="5" type="ORF">HLPR_15640</name>
</gene>
<name>A0AAU9E753_9FIRM</name>
<reference evidence="5 6" key="1">
    <citation type="submission" date="2023-08" db="EMBL/GenBank/DDBJ databases">
        <title>Helicovermis profunda gen. nov., sp. nov., a novel mesophilic, fermentative bacterium within the Bacillota from a deep-sea hydrothermal vent chimney.</title>
        <authorList>
            <person name="Miyazaki U."/>
            <person name="Mizutani D."/>
            <person name="Hashimoto Y."/>
            <person name="Tame A."/>
            <person name="Sawayama S."/>
            <person name="Miyazaki J."/>
            <person name="Takai K."/>
            <person name="Nakagawa S."/>
        </authorList>
    </citation>
    <scope>NUCLEOTIDE SEQUENCE [LARGE SCALE GENOMIC DNA]</scope>
    <source>
        <strain evidence="5 6">S502</strain>
    </source>
</reference>
<evidence type="ECO:0000313" key="6">
    <source>
        <dbReference type="Proteomes" id="UP001321786"/>
    </source>
</evidence>
<evidence type="ECO:0000259" key="4">
    <source>
        <dbReference type="PROSITE" id="PS50987"/>
    </source>
</evidence>
<dbReference type="Pfam" id="PF01022">
    <property type="entry name" value="HTH_5"/>
    <property type="match status" value="1"/>
</dbReference>
<proteinExistence type="predicted"/>
<keyword evidence="6" id="KW-1185">Reference proteome</keyword>
<dbReference type="InterPro" id="IPR036390">
    <property type="entry name" value="WH_DNA-bd_sf"/>
</dbReference>
<sequence length="71" mass="8011">MKNYVEIQNTFKVLADGNRIRIIESLTKECKSVNSIAKNAGLSQPLVSHHLKVLKEASMVRVESQGAYNFY</sequence>
<accession>A0AAU9E753</accession>
<dbReference type="Proteomes" id="UP001321786">
    <property type="component" value="Chromosome"/>
</dbReference>
<dbReference type="PROSITE" id="PS50987">
    <property type="entry name" value="HTH_ARSR_2"/>
    <property type="match status" value="1"/>
</dbReference>
<keyword evidence="2" id="KW-0238">DNA-binding</keyword>
<evidence type="ECO:0000256" key="3">
    <source>
        <dbReference type="ARBA" id="ARBA00023163"/>
    </source>
</evidence>
<evidence type="ECO:0000256" key="1">
    <source>
        <dbReference type="ARBA" id="ARBA00023015"/>
    </source>
</evidence>
<keyword evidence="3" id="KW-0804">Transcription</keyword>
<evidence type="ECO:0000313" key="5">
    <source>
        <dbReference type="EMBL" id="BEP29233.1"/>
    </source>
</evidence>
<feature type="domain" description="HTH arsR-type" evidence="4">
    <location>
        <begin position="1"/>
        <end position="71"/>
    </location>
</feature>
<dbReference type="CDD" id="cd00090">
    <property type="entry name" value="HTH_ARSR"/>
    <property type="match status" value="1"/>
</dbReference>
<protein>
    <recommendedName>
        <fullName evidence="4">HTH arsR-type domain-containing protein</fullName>
    </recommendedName>
</protein>
<dbReference type="SUPFAM" id="SSF46785">
    <property type="entry name" value="Winged helix' DNA-binding domain"/>
    <property type="match status" value="1"/>
</dbReference>
<dbReference type="RefSeq" id="WP_338534890.1">
    <property type="nucleotide sequence ID" value="NZ_AP028654.1"/>
</dbReference>